<organism evidence="1 2">
    <name type="scientific">Fusarium equiseti</name>
    <name type="common">Fusarium scirpi</name>
    <dbReference type="NCBI Taxonomy" id="61235"/>
    <lineage>
        <taxon>Eukaryota</taxon>
        <taxon>Fungi</taxon>
        <taxon>Dikarya</taxon>
        <taxon>Ascomycota</taxon>
        <taxon>Pezizomycotina</taxon>
        <taxon>Sordariomycetes</taxon>
        <taxon>Hypocreomycetidae</taxon>
        <taxon>Hypocreales</taxon>
        <taxon>Nectriaceae</taxon>
        <taxon>Fusarium</taxon>
        <taxon>Fusarium incarnatum-equiseti species complex</taxon>
    </lineage>
</organism>
<comment type="caution">
    <text evidence="1">The sequence shown here is derived from an EMBL/GenBank/DDBJ whole genome shotgun (WGS) entry which is preliminary data.</text>
</comment>
<evidence type="ECO:0000313" key="1">
    <source>
        <dbReference type="EMBL" id="KAJ4122728.1"/>
    </source>
</evidence>
<evidence type="ECO:0000313" key="2">
    <source>
        <dbReference type="Proteomes" id="UP001152024"/>
    </source>
</evidence>
<proteinExistence type="predicted"/>
<dbReference type="EMBL" id="JAOQBH010000019">
    <property type="protein sequence ID" value="KAJ4122728.1"/>
    <property type="molecule type" value="Genomic_DNA"/>
</dbReference>
<sequence>MALPYPEGEVFFMRSALRSKLQMPSLRKEGTTWKVDMVNFSKYQAGMKDFYSHFMVEYIWNRPADHASEAANTAGGGHRHPRSPYTIVRGGGGWRTDYGNWTQLPFSYGPSEDNIKRRVQHNLCTDGKLFKQRERGAADESWFMTMPMPTKEEKWVWIDMLAHIRAIYIPLAWVSSEDHPHLSTWLQVNFTSGKEIPIWRGGESFMAHPTDRTAGLGVWRDATVGFDITGLIHLLSVPRQFRKYNPYTAKFIKIVGRDSIKTVPLGDSYSDFSDYSWLDITKMQTGMNIEYVPGNQSNWFEDFFKNALEFGLGFIPGVGPLLSIFSSLAWTAIREPDKLLGQLTLWMPTLKLAHDELEDMKKSSIEMRRLTQERFWKAEERQAQALLLNSTLSMKMQKASGDTISYFKDTSRVLNCGKAKYDKELAGEEAGTVVATFGAQ</sequence>
<protein>
    <submittedName>
        <fullName evidence="1">Uncharacterized protein</fullName>
    </submittedName>
</protein>
<name>A0ABQ8R126_FUSEQ</name>
<accession>A0ABQ8R126</accession>
<dbReference type="Proteomes" id="UP001152024">
    <property type="component" value="Unassembled WGS sequence"/>
</dbReference>
<gene>
    <name evidence="1" type="ORF">NW768_010169</name>
</gene>
<keyword evidence="2" id="KW-1185">Reference proteome</keyword>
<reference evidence="1" key="1">
    <citation type="submission" date="2022-09" db="EMBL/GenBank/DDBJ databases">
        <title>Fusarium specimens isolated from Avocado Roots.</title>
        <authorList>
            <person name="Stajich J."/>
            <person name="Roper C."/>
            <person name="Heimlech-Rivalta G."/>
        </authorList>
    </citation>
    <scope>NUCLEOTIDE SEQUENCE</scope>
    <source>
        <strain evidence="1">CF00095</strain>
    </source>
</reference>